<dbReference type="Gene3D" id="1.25.40.80">
    <property type="match status" value="1"/>
</dbReference>
<comment type="caution">
    <text evidence="8">The sequence shown here is derived from an EMBL/GenBank/DDBJ whole genome shotgun (WGS) entry which is preliminary data.</text>
</comment>
<reference evidence="8 9" key="1">
    <citation type="submission" date="2022-06" db="EMBL/GenBank/DDBJ databases">
        <title>Genomic Encyclopedia of Type Strains, Phase I: the one thousand microbial genomes (KMG-I) project.</title>
        <authorList>
            <person name="Kyrpides N."/>
        </authorList>
    </citation>
    <scope>NUCLEOTIDE SEQUENCE [LARGE SCALE GENOMIC DNA]</scope>
    <source>
        <strain evidence="8 9">DSM 43889</strain>
    </source>
</reference>
<comment type="cofactor">
    <cofactor evidence="1">
        <name>FAD</name>
        <dbReference type="ChEBI" id="CHEBI:57692"/>
    </cofactor>
</comment>
<keyword evidence="3 5" id="KW-0274">FAD</keyword>
<dbReference type="InterPro" id="IPR036155">
    <property type="entry name" value="Crypto/Photolyase_N_sf"/>
</dbReference>
<dbReference type="SUPFAM" id="SSF48173">
    <property type="entry name" value="Cryptochrome/photolyase FAD-binding domain"/>
    <property type="match status" value="1"/>
</dbReference>
<dbReference type="PROSITE" id="PS00691">
    <property type="entry name" value="DNA_PHOTOLYASES_1_2"/>
    <property type="match status" value="1"/>
</dbReference>
<feature type="domain" description="Photolyase/cryptochrome alpha/beta" evidence="7">
    <location>
        <begin position="2"/>
        <end position="130"/>
    </location>
</feature>
<evidence type="ECO:0000256" key="3">
    <source>
        <dbReference type="ARBA" id="ARBA00022827"/>
    </source>
</evidence>
<accession>A0ABT1JEY9</accession>
<dbReference type="Pfam" id="PF03441">
    <property type="entry name" value="FAD_binding_7"/>
    <property type="match status" value="1"/>
</dbReference>
<evidence type="ECO:0000313" key="9">
    <source>
        <dbReference type="Proteomes" id="UP000791080"/>
    </source>
</evidence>
<name>A0ABT1JEY9_ACTCY</name>
<dbReference type="InterPro" id="IPR006050">
    <property type="entry name" value="DNA_photolyase_N"/>
</dbReference>
<dbReference type="Gene3D" id="3.40.50.620">
    <property type="entry name" value="HUPs"/>
    <property type="match status" value="1"/>
</dbReference>
<evidence type="ECO:0000256" key="2">
    <source>
        <dbReference type="ARBA" id="ARBA00022630"/>
    </source>
</evidence>
<comment type="similarity">
    <text evidence="5">Belongs to the DNA photolyase family.</text>
</comment>
<evidence type="ECO:0000256" key="1">
    <source>
        <dbReference type="ARBA" id="ARBA00001974"/>
    </source>
</evidence>
<keyword evidence="9" id="KW-1185">Reference proteome</keyword>
<feature type="region of interest" description="Disordered" evidence="6">
    <location>
        <begin position="183"/>
        <end position="203"/>
    </location>
</feature>
<evidence type="ECO:0000256" key="5">
    <source>
        <dbReference type="RuleBase" id="RU004182"/>
    </source>
</evidence>
<dbReference type="PANTHER" id="PTHR11455:SF9">
    <property type="entry name" value="CRYPTOCHROME CIRCADIAN CLOCK 5 ISOFORM X1"/>
    <property type="match status" value="1"/>
</dbReference>
<keyword evidence="4 5" id="KW-0157">Chromophore</keyword>
<dbReference type="InterPro" id="IPR014729">
    <property type="entry name" value="Rossmann-like_a/b/a_fold"/>
</dbReference>
<dbReference type="PROSITE" id="PS00394">
    <property type="entry name" value="DNA_PHOTOLYASES_1_1"/>
    <property type="match status" value="1"/>
</dbReference>
<dbReference type="PROSITE" id="PS51645">
    <property type="entry name" value="PHR_CRY_ALPHA_BETA"/>
    <property type="match status" value="1"/>
</dbReference>
<dbReference type="InterPro" id="IPR005101">
    <property type="entry name" value="Cryptochr/Photolyase_FAD-bd"/>
</dbReference>
<protein>
    <submittedName>
        <fullName evidence="8">Deoxyribodipyrimidine photo-lyase</fullName>
    </submittedName>
</protein>
<sequence length="452" mass="50729">MPTAVALLTRDLRVHDNPVLGAAASADHAVPVFVLDDVILRGGHRSPNRVAFLLDCLRDLRRELRELGGDLLITRGDPVREVVGLAERFDAATVHVAADVSAYATGRARRLSKALSGAGRELVVHDTVVTVAAPGELAPQSRDHFAVFTPYFRHWREHHTRGLHPAPKALRLPPLRPGGIPGRADLVDGDVSPSLPTGGESEGRRLLDDWLDDGVHHYASDQDRLARDGTSRLSAYLHFGCVSPTEIAQRVGESDGERAFLRQLAWRDFHHQVLAARPGSAWNDYRTRNDHWRTDHEELAAWRDGRTGVPLVDAGMRQLATEGWMHNRARLVTASFLTKSLYLDWREGARHFLRLLVDGDIANNNMNWQWVAGTGTDTRPNRVLNPTRQAERYDPDGAYVRRYVPELADLAPPEIHEPWRLGEEELRRRDYPPPLVDLMDAARRFRAARGKD</sequence>
<evidence type="ECO:0000256" key="6">
    <source>
        <dbReference type="SAM" id="MobiDB-lite"/>
    </source>
</evidence>
<proteinExistence type="inferred from homology"/>
<dbReference type="Gene3D" id="1.10.579.10">
    <property type="entry name" value="DNA Cyclobutane Dipyrimidine Photolyase, subunit A, domain 3"/>
    <property type="match status" value="1"/>
</dbReference>
<evidence type="ECO:0000256" key="4">
    <source>
        <dbReference type="ARBA" id="ARBA00022991"/>
    </source>
</evidence>
<dbReference type="InterPro" id="IPR002081">
    <property type="entry name" value="Cryptochrome/DNA_photolyase_1"/>
</dbReference>
<dbReference type="Proteomes" id="UP000791080">
    <property type="component" value="Unassembled WGS sequence"/>
</dbReference>
<organism evidence="8 9">
    <name type="scientific">Actinoalloteichus caeruleus DSM 43889</name>
    <dbReference type="NCBI Taxonomy" id="1120930"/>
    <lineage>
        <taxon>Bacteria</taxon>
        <taxon>Bacillati</taxon>
        <taxon>Actinomycetota</taxon>
        <taxon>Actinomycetes</taxon>
        <taxon>Pseudonocardiales</taxon>
        <taxon>Pseudonocardiaceae</taxon>
        <taxon>Actinoalloteichus</taxon>
        <taxon>Actinoalloteichus cyanogriseus</taxon>
    </lineage>
</organism>
<dbReference type="PANTHER" id="PTHR11455">
    <property type="entry name" value="CRYPTOCHROME"/>
    <property type="match status" value="1"/>
</dbReference>
<dbReference type="Pfam" id="PF00875">
    <property type="entry name" value="DNA_photolyase"/>
    <property type="match status" value="1"/>
</dbReference>
<dbReference type="InterPro" id="IPR036134">
    <property type="entry name" value="Crypto/Photolyase_FAD-like_sf"/>
</dbReference>
<dbReference type="RefSeq" id="WP_026418116.1">
    <property type="nucleotide sequence ID" value="NZ_AUBJ02000001.1"/>
</dbReference>
<dbReference type="SUPFAM" id="SSF52425">
    <property type="entry name" value="Cryptochrome/photolyase, N-terminal domain"/>
    <property type="match status" value="1"/>
</dbReference>
<dbReference type="InterPro" id="IPR018394">
    <property type="entry name" value="DNA_photolyase_1_CS_C"/>
</dbReference>
<evidence type="ECO:0000313" key="8">
    <source>
        <dbReference type="EMBL" id="MCP2330341.1"/>
    </source>
</evidence>
<gene>
    <name evidence="8" type="ORF">G443_000611</name>
</gene>
<evidence type="ECO:0000259" key="7">
    <source>
        <dbReference type="PROSITE" id="PS51645"/>
    </source>
</evidence>
<keyword evidence="2 5" id="KW-0285">Flavoprotein</keyword>
<dbReference type="EMBL" id="AUBJ02000001">
    <property type="protein sequence ID" value="MCP2330341.1"/>
    <property type="molecule type" value="Genomic_DNA"/>
</dbReference>
<dbReference type="PRINTS" id="PR00147">
    <property type="entry name" value="DNAPHOTLYASE"/>
</dbReference>